<dbReference type="InterPro" id="IPR008927">
    <property type="entry name" value="6-PGluconate_DH-like_C_sf"/>
</dbReference>
<dbReference type="AlphaFoldDB" id="A0A3R8PGB0"/>
<dbReference type="EMBL" id="PQNQ01000007">
    <property type="protein sequence ID" value="RRQ04676.1"/>
    <property type="molecule type" value="Genomic_DNA"/>
</dbReference>
<dbReference type="Gene3D" id="1.10.3660.10">
    <property type="entry name" value="6-phosphogluconate dehydrogenase C-terminal like domain"/>
    <property type="match status" value="1"/>
</dbReference>
<organism evidence="4 5">
    <name type="scientific">Corynebacterium bovis</name>
    <dbReference type="NCBI Taxonomy" id="36808"/>
    <lineage>
        <taxon>Bacteria</taxon>
        <taxon>Bacillati</taxon>
        <taxon>Actinomycetota</taxon>
        <taxon>Actinomycetes</taxon>
        <taxon>Mycobacteriales</taxon>
        <taxon>Corynebacteriaceae</taxon>
        <taxon>Corynebacterium</taxon>
    </lineage>
</organism>
<dbReference type="InterPro" id="IPR046825">
    <property type="entry name" value="PDH_C"/>
</dbReference>
<dbReference type="Pfam" id="PF02153">
    <property type="entry name" value="PDH_N"/>
    <property type="match status" value="1"/>
</dbReference>
<evidence type="ECO:0000256" key="1">
    <source>
        <dbReference type="ARBA" id="ARBA00007964"/>
    </source>
</evidence>
<sequence length="385" mass="40740">MTGTLNTFGRDNRPVCILGLGLIGGSLLRDLTAQGWTVFGWNRSAGPAVAARSEGFDASTDLVGTLRRAADTDALVVLAVPVPALDGLLGHLAEHAPDCGFTDVTSVKAQVLDLVAAHGMSHRFVGGHPMAGTADSGWAATVDGLFTGCVWVVTYDNAPVEAVPVEDESPLYPTNPRAAEYEYILRDVSPEAPQAAAGNGTSNPYSTRRDAERQWLDVWRRVVRMASAVGAVVVPARARKHDHAMARVSHLPHVLAEALAVTGDQGGALTLSLAASSFRDGTRVAGTDPALVRAMCENNREALAGVLDEAIQLLTAAREDIASPDRDIRVLAEAGHSSRLRFEARAGRTPGEPSNRPIIRVRPGAPGWLDQLRYAESIGAQIGVF</sequence>
<gene>
    <name evidence="4" type="ORF">CXF42_03860</name>
</gene>
<evidence type="ECO:0000256" key="2">
    <source>
        <dbReference type="ARBA" id="ARBA00023002"/>
    </source>
</evidence>
<dbReference type="GO" id="GO:0004665">
    <property type="term" value="F:prephenate dehydrogenase (NADP+) activity"/>
    <property type="evidence" value="ECO:0007669"/>
    <property type="project" value="InterPro"/>
</dbReference>
<dbReference type="RefSeq" id="WP_125186930.1">
    <property type="nucleotide sequence ID" value="NZ_JBHYBN010000339.1"/>
</dbReference>
<dbReference type="SUPFAM" id="SSF51735">
    <property type="entry name" value="NAD(P)-binding Rossmann-fold domains"/>
    <property type="match status" value="1"/>
</dbReference>
<reference evidence="4 5" key="1">
    <citation type="submission" date="2018-01" db="EMBL/GenBank/DDBJ databases">
        <title>Twenty Corynebacterium bovis Genomes.</title>
        <authorList>
            <person name="Gulvik C.A."/>
        </authorList>
    </citation>
    <scope>NUCLEOTIDE SEQUENCE [LARGE SCALE GENOMIC DNA]</scope>
    <source>
        <strain evidence="4 5">16-2004</strain>
    </source>
</reference>
<accession>A0A3R8PGB0</accession>
<keyword evidence="5" id="KW-1185">Reference proteome</keyword>
<dbReference type="InterPro" id="IPR046826">
    <property type="entry name" value="PDH_N"/>
</dbReference>
<dbReference type="InterPro" id="IPR036291">
    <property type="entry name" value="NAD(P)-bd_dom_sf"/>
</dbReference>
<comment type="similarity">
    <text evidence="1">Belongs to the prephenate/arogenate dehydrogenase family.</text>
</comment>
<dbReference type="PROSITE" id="PS51176">
    <property type="entry name" value="PDH_ADH"/>
    <property type="match status" value="1"/>
</dbReference>
<keyword evidence="2" id="KW-0560">Oxidoreductase</keyword>
<comment type="caution">
    <text evidence="4">The sequence shown here is derived from an EMBL/GenBank/DDBJ whole genome shotgun (WGS) entry which is preliminary data.</text>
</comment>
<dbReference type="PANTHER" id="PTHR21363:SF0">
    <property type="entry name" value="PREPHENATE DEHYDROGENASE [NADP(+)]"/>
    <property type="match status" value="1"/>
</dbReference>
<dbReference type="GO" id="GO:0070403">
    <property type="term" value="F:NAD+ binding"/>
    <property type="evidence" value="ECO:0007669"/>
    <property type="project" value="InterPro"/>
</dbReference>
<dbReference type="InterPro" id="IPR003099">
    <property type="entry name" value="Prephen_DH"/>
</dbReference>
<protein>
    <submittedName>
        <fullName evidence="4">Prephenate dehydrogenase</fullName>
    </submittedName>
</protein>
<dbReference type="SUPFAM" id="SSF48179">
    <property type="entry name" value="6-phosphogluconate dehydrogenase C-terminal domain-like"/>
    <property type="match status" value="1"/>
</dbReference>
<dbReference type="Pfam" id="PF20463">
    <property type="entry name" value="PDH_C"/>
    <property type="match status" value="1"/>
</dbReference>
<dbReference type="Gene3D" id="3.40.50.720">
    <property type="entry name" value="NAD(P)-binding Rossmann-like Domain"/>
    <property type="match status" value="1"/>
</dbReference>
<dbReference type="Proteomes" id="UP000278422">
    <property type="component" value="Unassembled WGS sequence"/>
</dbReference>
<dbReference type="GO" id="GO:0006571">
    <property type="term" value="P:tyrosine biosynthetic process"/>
    <property type="evidence" value="ECO:0007669"/>
    <property type="project" value="InterPro"/>
</dbReference>
<name>A0A3R8PGB0_9CORY</name>
<feature type="domain" description="Prephenate/arogenate dehydrogenase" evidence="3">
    <location>
        <begin position="13"/>
        <end position="353"/>
    </location>
</feature>
<dbReference type="PANTHER" id="PTHR21363">
    <property type="entry name" value="PREPHENATE DEHYDROGENASE"/>
    <property type="match status" value="1"/>
</dbReference>
<dbReference type="InterPro" id="IPR050812">
    <property type="entry name" value="Preph/Arog_dehydrog"/>
</dbReference>
<evidence type="ECO:0000313" key="5">
    <source>
        <dbReference type="Proteomes" id="UP000278422"/>
    </source>
</evidence>
<dbReference type="NCBIfam" id="NF005108">
    <property type="entry name" value="PRK06545.1-6"/>
    <property type="match status" value="1"/>
</dbReference>
<dbReference type="GO" id="GO:0008977">
    <property type="term" value="F:prephenate dehydrogenase (NAD+) activity"/>
    <property type="evidence" value="ECO:0007669"/>
    <property type="project" value="InterPro"/>
</dbReference>
<evidence type="ECO:0000313" key="4">
    <source>
        <dbReference type="EMBL" id="RRQ04676.1"/>
    </source>
</evidence>
<proteinExistence type="inferred from homology"/>
<evidence type="ECO:0000259" key="3">
    <source>
        <dbReference type="PROSITE" id="PS51176"/>
    </source>
</evidence>